<proteinExistence type="predicted"/>
<gene>
    <name evidence="2" type="ordered locus">EUBELI_00537</name>
</gene>
<dbReference type="EMBL" id="CP001104">
    <property type="protein sequence ID" value="ACR71550.1"/>
    <property type="molecule type" value="Genomic_DNA"/>
</dbReference>
<evidence type="ECO:0000259" key="1">
    <source>
        <dbReference type="SMART" id="SM00860"/>
    </source>
</evidence>
<dbReference type="SMART" id="SM00860">
    <property type="entry name" value="SMI1_KNR4"/>
    <property type="match status" value="1"/>
</dbReference>
<dbReference type="AlphaFoldDB" id="C4Z466"/>
<organism evidence="2 3">
    <name type="scientific">Lachnospira eligens (strain ATCC 27750 / DSM 3376 / VPI C15-48 / C15-B4)</name>
    <name type="common">Eubacterium eligens</name>
    <dbReference type="NCBI Taxonomy" id="515620"/>
    <lineage>
        <taxon>Bacteria</taxon>
        <taxon>Bacillati</taxon>
        <taxon>Bacillota</taxon>
        <taxon>Clostridia</taxon>
        <taxon>Lachnospirales</taxon>
        <taxon>Lachnospiraceae</taxon>
        <taxon>Lachnospira</taxon>
    </lineage>
</organism>
<keyword evidence="3" id="KW-1185">Reference proteome</keyword>
<evidence type="ECO:0000313" key="3">
    <source>
        <dbReference type="Proteomes" id="UP000001476"/>
    </source>
</evidence>
<evidence type="ECO:0000313" key="2">
    <source>
        <dbReference type="EMBL" id="ACR71550.1"/>
    </source>
</evidence>
<dbReference type="InterPro" id="IPR037883">
    <property type="entry name" value="Knr4/Smi1-like_sf"/>
</dbReference>
<protein>
    <recommendedName>
        <fullName evidence="1">Knr4/Smi1-like domain-containing protein</fullName>
    </recommendedName>
</protein>
<reference evidence="2 3" key="1">
    <citation type="journal article" date="2009" name="Proc. Natl. Acad. Sci. U.S.A.">
        <title>Characterizing a model human gut microbiota composed of members of its two dominant bacterial phyla.</title>
        <authorList>
            <person name="Mahowald M.A."/>
            <person name="Rey F.E."/>
            <person name="Seedorf H."/>
            <person name="Turnbaugh P.J."/>
            <person name="Fulton R.S."/>
            <person name="Wollam A."/>
            <person name="Shah N."/>
            <person name="Wang C."/>
            <person name="Magrini V."/>
            <person name="Wilson R.K."/>
            <person name="Cantarel B.L."/>
            <person name="Coutinho P.M."/>
            <person name="Henrissat B."/>
            <person name="Crock L.W."/>
            <person name="Russell A."/>
            <person name="Verberkmoes N.C."/>
            <person name="Hettich R.L."/>
            <person name="Gordon J.I."/>
        </authorList>
    </citation>
    <scope>NUCLEOTIDE SEQUENCE [LARGE SCALE GENOMIC DNA]</scope>
    <source>
        <strain evidence="3">ATCC 27750 / DSM 3376 / VPI C15-48 / C15-B4</strain>
    </source>
</reference>
<accession>C4Z466</accession>
<name>C4Z466_LACE2</name>
<sequence length="263" mass="30587">MNEQVKNAYEKIKMLCEKLDNADYSEFSNAATMEELDLWQKENGVVLPENYKEWLLLSKYSYIAGGVLELFMPSKNGYYGQLVPEEFIVVGNVIGDGERLCFDVNMGEFVRYDHGYIREVGDFTNILNWAIEYLKIMLEAVNDKIRFVSRNDLLRRKAIQGFWIHERELLNNGRCTRQWNGDEIEAIYNINLDTGNKRIYAGKPVQYKNGEKLTDENGTPVRYEGHHMMSYQEHPEYIGEWKNIQALTPEEHILGAHGQGKRG</sequence>
<dbReference type="Proteomes" id="UP000001476">
    <property type="component" value="Chromosome"/>
</dbReference>
<dbReference type="HOGENOM" id="CLU_1056653_0_0_9"/>
<dbReference type="SUPFAM" id="SSF160631">
    <property type="entry name" value="SMI1/KNR4-like"/>
    <property type="match status" value="1"/>
</dbReference>
<dbReference type="InterPro" id="IPR018958">
    <property type="entry name" value="Knr4/Smi1-like_dom"/>
</dbReference>
<feature type="domain" description="Knr4/Smi1-like" evidence="1">
    <location>
        <begin position="30"/>
        <end position="112"/>
    </location>
</feature>
<dbReference type="GeneID" id="41355297"/>
<dbReference type="Gene3D" id="3.40.1580.10">
    <property type="entry name" value="SMI1/KNR4-like"/>
    <property type="match status" value="1"/>
</dbReference>
<dbReference type="STRING" id="515620.EUBELI_00537"/>
<dbReference type="RefSeq" id="WP_012738786.1">
    <property type="nucleotide sequence ID" value="NC_012778.1"/>
</dbReference>
<dbReference type="KEGG" id="eel:EUBELI_00537"/>